<sequence>MYFIAVPTRIRNSLADHRGWVGILFLVQPRGITHEELSWLCARTFSVVLLHSDWGPKGNPAGHSPPCCRSLVGSCSSKAISDIRSSTSKNYDREASLPQGMRFDDGEFASIC</sequence>
<evidence type="ECO:0000313" key="2">
    <source>
        <dbReference type="Proteomes" id="UP000054565"/>
    </source>
</evidence>
<name>A0A0J6XWW2_COCIT</name>
<protein>
    <submittedName>
        <fullName evidence="1">Uncharacterized protein</fullName>
    </submittedName>
</protein>
<dbReference type="AlphaFoldDB" id="A0A0J6XWW2"/>
<organism evidence="1 2">
    <name type="scientific">Coccidioides immitis RMSCC 2394</name>
    <dbReference type="NCBI Taxonomy" id="404692"/>
    <lineage>
        <taxon>Eukaryota</taxon>
        <taxon>Fungi</taxon>
        <taxon>Dikarya</taxon>
        <taxon>Ascomycota</taxon>
        <taxon>Pezizomycotina</taxon>
        <taxon>Eurotiomycetes</taxon>
        <taxon>Eurotiomycetidae</taxon>
        <taxon>Onygenales</taxon>
        <taxon>Onygenaceae</taxon>
        <taxon>Coccidioides</taxon>
    </lineage>
</organism>
<reference evidence="2" key="1">
    <citation type="journal article" date="2010" name="Genome Res.">
        <title>Population genomic sequencing of Coccidioides fungi reveals recent hybridization and transposon control.</title>
        <authorList>
            <person name="Neafsey D.E."/>
            <person name="Barker B.M."/>
            <person name="Sharpton T.J."/>
            <person name="Stajich J.E."/>
            <person name="Park D.J."/>
            <person name="Whiston E."/>
            <person name="Hung C.-Y."/>
            <person name="McMahan C."/>
            <person name="White J."/>
            <person name="Sykes S."/>
            <person name="Heiman D."/>
            <person name="Young S."/>
            <person name="Zeng Q."/>
            <person name="Abouelleil A."/>
            <person name="Aftuck L."/>
            <person name="Bessette D."/>
            <person name="Brown A."/>
            <person name="FitzGerald M."/>
            <person name="Lui A."/>
            <person name="Macdonald J.P."/>
            <person name="Priest M."/>
            <person name="Orbach M.J."/>
            <person name="Galgiani J.N."/>
            <person name="Kirkland T.N."/>
            <person name="Cole G.T."/>
            <person name="Birren B.W."/>
            <person name="Henn M.R."/>
            <person name="Taylor J.W."/>
            <person name="Rounsley S.D."/>
        </authorList>
    </citation>
    <scope>NUCLEOTIDE SEQUENCE [LARGE SCALE GENOMIC DNA]</scope>
    <source>
        <strain evidence="2">RMSCC 2394</strain>
    </source>
</reference>
<evidence type="ECO:0000313" key="1">
    <source>
        <dbReference type="EMBL" id="KMO99894.1"/>
    </source>
</evidence>
<dbReference type="Proteomes" id="UP000054565">
    <property type="component" value="Unassembled WGS sequence"/>
</dbReference>
<proteinExistence type="predicted"/>
<dbReference type="EMBL" id="DS028093">
    <property type="protein sequence ID" value="KMO99894.1"/>
    <property type="molecule type" value="Genomic_DNA"/>
</dbReference>
<accession>A0A0J6XWW2</accession>
<gene>
    <name evidence="1" type="ORF">CIRG_00037</name>
</gene>